<sequence>MGNKKHTGHYIAYVVLFSLTVIWIFVTLATLGFLVNVNQKAPEAAKTTNLVSATAIAFWVVLALLSLSMFIVQIIATIKAFIQGSIWGGILYIIGFVLTPFALIASVVAAAHSPKM</sequence>
<feature type="transmembrane region" description="Helical" evidence="1">
    <location>
        <begin position="55"/>
        <end position="78"/>
    </location>
</feature>
<gene>
    <name evidence="2" type="ORF">BCF89_10422</name>
</gene>
<evidence type="ECO:0000256" key="1">
    <source>
        <dbReference type="SAM" id="Phobius"/>
    </source>
</evidence>
<protein>
    <submittedName>
        <fullName evidence="2">Uncharacterized protein</fullName>
    </submittedName>
</protein>
<dbReference type="AlphaFoldDB" id="A0A2W7G4C6"/>
<feature type="transmembrane region" description="Helical" evidence="1">
    <location>
        <begin position="90"/>
        <end position="111"/>
    </location>
</feature>
<dbReference type="EMBL" id="QKUB01000004">
    <property type="protein sequence ID" value="PZV99944.1"/>
    <property type="molecule type" value="Genomic_DNA"/>
</dbReference>
<comment type="caution">
    <text evidence="2">The sequence shown here is derived from an EMBL/GenBank/DDBJ whole genome shotgun (WGS) entry which is preliminary data.</text>
</comment>
<name>A0A2W7G4C6_9BACT</name>
<dbReference type="RefSeq" id="WP_111518506.1">
    <property type="nucleotide sequence ID" value="NZ_QKUB01000004.1"/>
</dbReference>
<dbReference type="Proteomes" id="UP000249646">
    <property type="component" value="Unassembled WGS sequence"/>
</dbReference>
<dbReference type="OrthoDB" id="9834733at2"/>
<evidence type="ECO:0000313" key="3">
    <source>
        <dbReference type="Proteomes" id="UP000249646"/>
    </source>
</evidence>
<keyword evidence="1" id="KW-0812">Transmembrane</keyword>
<organism evidence="2 3">
    <name type="scientific">Metamycoplasma auris</name>
    <dbReference type="NCBI Taxonomy" id="51363"/>
    <lineage>
        <taxon>Bacteria</taxon>
        <taxon>Bacillati</taxon>
        <taxon>Mycoplasmatota</taxon>
        <taxon>Mycoplasmoidales</taxon>
        <taxon>Metamycoplasmataceae</taxon>
        <taxon>Metamycoplasma</taxon>
    </lineage>
</organism>
<reference evidence="2 3" key="1">
    <citation type="submission" date="2018-06" db="EMBL/GenBank/DDBJ databases">
        <title>Genomic Encyclopedia of Archaeal and Bacterial Type Strains, Phase II (KMG-II): from individual species to whole genera.</title>
        <authorList>
            <person name="Goeker M."/>
        </authorList>
    </citation>
    <scope>NUCLEOTIDE SEQUENCE [LARGE SCALE GENOMIC DNA]</scope>
    <source>
        <strain evidence="2 3">ATCC 51348</strain>
    </source>
</reference>
<keyword evidence="1" id="KW-0472">Membrane</keyword>
<keyword evidence="1" id="KW-1133">Transmembrane helix</keyword>
<keyword evidence="3" id="KW-1185">Reference proteome</keyword>
<proteinExistence type="predicted"/>
<accession>A0A2W7G4C6</accession>
<feature type="transmembrane region" description="Helical" evidence="1">
    <location>
        <begin position="12"/>
        <end position="35"/>
    </location>
</feature>
<evidence type="ECO:0000313" key="2">
    <source>
        <dbReference type="EMBL" id="PZV99944.1"/>
    </source>
</evidence>